<proteinExistence type="predicted"/>
<dbReference type="SUPFAM" id="SSF56317">
    <property type="entry name" value="Carbon-nitrogen hydrolase"/>
    <property type="match status" value="1"/>
</dbReference>
<comment type="caution">
    <text evidence="3">The sequence shown here is derived from an EMBL/GenBank/DDBJ whole genome shotgun (WGS) entry which is preliminary data.</text>
</comment>
<dbReference type="Pfam" id="PF00795">
    <property type="entry name" value="CN_hydrolase"/>
    <property type="match status" value="1"/>
</dbReference>
<dbReference type="PANTHER" id="PTHR43674">
    <property type="entry name" value="NITRILASE C965.09-RELATED"/>
    <property type="match status" value="1"/>
</dbReference>
<dbReference type="GO" id="GO:0033388">
    <property type="term" value="P:putrescine biosynthetic process from arginine"/>
    <property type="evidence" value="ECO:0007669"/>
    <property type="project" value="TreeGrafter"/>
</dbReference>
<keyword evidence="1" id="KW-0378">Hydrolase</keyword>
<reference evidence="3 4" key="1">
    <citation type="submission" date="2017-02" db="EMBL/GenBank/DDBJ databases">
        <title>Draft genome of Acidibacillus ferrooxidans Huett2.</title>
        <authorList>
            <person name="Schopf S."/>
        </authorList>
    </citation>
    <scope>NUCLEOTIDE SEQUENCE [LARGE SCALE GENOMIC DNA]</scope>
    <source>
        <strain evidence="3 4">Huett2</strain>
    </source>
</reference>
<name>A0A1V4ESM6_9BACL</name>
<evidence type="ECO:0000259" key="2">
    <source>
        <dbReference type="PROSITE" id="PS50263"/>
    </source>
</evidence>
<dbReference type="EMBL" id="MWPS01000026">
    <property type="protein sequence ID" value="OPG15946.1"/>
    <property type="molecule type" value="Genomic_DNA"/>
</dbReference>
<dbReference type="Proteomes" id="UP000190229">
    <property type="component" value="Unassembled WGS sequence"/>
</dbReference>
<dbReference type="PROSITE" id="PS50263">
    <property type="entry name" value="CN_HYDROLASE"/>
    <property type="match status" value="1"/>
</dbReference>
<dbReference type="InterPro" id="IPR036526">
    <property type="entry name" value="C-N_Hydrolase_sf"/>
</dbReference>
<evidence type="ECO:0000313" key="3">
    <source>
        <dbReference type="EMBL" id="OPG15946.1"/>
    </source>
</evidence>
<organism evidence="3 4">
    <name type="scientific">Ferroacidibacillus organovorans</name>
    <dbReference type="NCBI Taxonomy" id="1765683"/>
    <lineage>
        <taxon>Bacteria</taxon>
        <taxon>Bacillati</taxon>
        <taxon>Bacillota</taxon>
        <taxon>Bacilli</taxon>
        <taxon>Bacillales</taxon>
        <taxon>Alicyclobacillaceae</taxon>
        <taxon>Ferroacidibacillus</taxon>
    </lineage>
</organism>
<keyword evidence="4" id="KW-1185">Reference proteome</keyword>
<evidence type="ECO:0000313" key="4">
    <source>
        <dbReference type="Proteomes" id="UP000190229"/>
    </source>
</evidence>
<dbReference type="Gene3D" id="3.60.110.10">
    <property type="entry name" value="Carbon-nitrogen hydrolase"/>
    <property type="match status" value="1"/>
</dbReference>
<gene>
    <name evidence="3" type="ORF">B2M26_10150</name>
</gene>
<sequence>MEQKRCYTATINVEWTPFFDFCIAREEVANVLRVGMAQVTPRLGDLEQNLKKHLEMIHAARKQGASVVVFPELGLTGYALRDLTLSVAMRVDDPRVMRLIEESVDIDLVFSFIEESDDHRFYITSIYASKGQALHRHRKLYPPTYGLFEEQRHVARGEDLSSFQTSSGATGLLICEDAWHPSTLYTLSLTGTGVIYVIAAGPGRALNGASDSSSQQFWQRMIRTHAQLFTTFIVFVNRTGFEDGLHFFGHSFVAGPDGEILFEVKDAKEGLHFADLDETQLRSVRYRSPFLRDEDPERALQRMKQALRAGRANG</sequence>
<feature type="domain" description="CN hydrolase" evidence="2">
    <location>
        <begin position="32"/>
        <end position="278"/>
    </location>
</feature>
<dbReference type="GO" id="GO:0050126">
    <property type="term" value="F:N-carbamoylputrescine amidase activity"/>
    <property type="evidence" value="ECO:0007669"/>
    <property type="project" value="TreeGrafter"/>
</dbReference>
<protein>
    <recommendedName>
        <fullName evidence="2">CN hydrolase domain-containing protein</fullName>
    </recommendedName>
</protein>
<accession>A0A1V4ESM6</accession>
<dbReference type="AlphaFoldDB" id="A0A1V4ESM6"/>
<dbReference type="InterPro" id="IPR050345">
    <property type="entry name" value="Aliph_Amidase/BUP"/>
</dbReference>
<dbReference type="PANTHER" id="PTHR43674:SF2">
    <property type="entry name" value="BETA-UREIDOPROPIONASE"/>
    <property type="match status" value="1"/>
</dbReference>
<evidence type="ECO:0000256" key="1">
    <source>
        <dbReference type="ARBA" id="ARBA00022801"/>
    </source>
</evidence>
<dbReference type="InterPro" id="IPR003010">
    <property type="entry name" value="C-N_Hydrolase"/>
</dbReference>